<dbReference type="GO" id="GO:0000062">
    <property type="term" value="F:fatty-acyl-CoA binding"/>
    <property type="evidence" value="ECO:0007669"/>
    <property type="project" value="InterPro"/>
</dbReference>
<dbReference type="SUPFAM" id="SSF47027">
    <property type="entry name" value="Acyl-CoA binding protein"/>
    <property type="match status" value="1"/>
</dbReference>
<dbReference type="Gene3D" id="2.120.10.80">
    <property type="entry name" value="Kelch-type beta propeller"/>
    <property type="match status" value="2"/>
</dbReference>
<comment type="caution">
    <text evidence="5">The sequence shown here is derived from an EMBL/GenBank/DDBJ whole genome shotgun (WGS) entry which is preliminary data.</text>
</comment>
<evidence type="ECO:0000259" key="4">
    <source>
        <dbReference type="PROSITE" id="PS51228"/>
    </source>
</evidence>
<feature type="region of interest" description="Disordered" evidence="3">
    <location>
        <begin position="125"/>
        <end position="167"/>
    </location>
</feature>
<dbReference type="SUPFAM" id="SSF117281">
    <property type="entry name" value="Kelch motif"/>
    <property type="match status" value="2"/>
</dbReference>
<protein>
    <recommendedName>
        <fullName evidence="4">ACB domain-containing protein</fullName>
    </recommendedName>
</protein>
<gene>
    <name evidence="5" type="ORF">AB1Y20_003820</name>
</gene>
<evidence type="ECO:0000313" key="5">
    <source>
        <dbReference type="EMBL" id="KAL1514733.1"/>
    </source>
</evidence>
<dbReference type="PROSITE" id="PS51228">
    <property type="entry name" value="ACB_2"/>
    <property type="match status" value="1"/>
</dbReference>
<dbReference type="PANTHER" id="PTHR46093:SF3">
    <property type="entry name" value="ACYL-COA-BINDING DOMAIN-CONTAINING PROTEIN 4"/>
    <property type="match status" value="1"/>
</dbReference>
<evidence type="ECO:0000256" key="3">
    <source>
        <dbReference type="SAM" id="MobiDB-lite"/>
    </source>
</evidence>
<dbReference type="Proteomes" id="UP001515480">
    <property type="component" value="Unassembled WGS sequence"/>
</dbReference>
<evidence type="ECO:0000256" key="2">
    <source>
        <dbReference type="ARBA" id="ARBA00022737"/>
    </source>
</evidence>
<organism evidence="5 6">
    <name type="scientific">Prymnesium parvum</name>
    <name type="common">Toxic golden alga</name>
    <dbReference type="NCBI Taxonomy" id="97485"/>
    <lineage>
        <taxon>Eukaryota</taxon>
        <taxon>Haptista</taxon>
        <taxon>Haptophyta</taxon>
        <taxon>Prymnesiophyceae</taxon>
        <taxon>Prymnesiales</taxon>
        <taxon>Prymnesiaceae</taxon>
        <taxon>Prymnesium</taxon>
    </lineage>
</organism>
<dbReference type="EMBL" id="JBGBPQ010000012">
    <property type="protein sequence ID" value="KAL1514733.1"/>
    <property type="molecule type" value="Genomic_DNA"/>
</dbReference>
<keyword evidence="2" id="KW-0677">Repeat</keyword>
<dbReference type="PANTHER" id="PTHR46093">
    <property type="entry name" value="ACYL-COA-BINDING DOMAIN-CONTAINING PROTEIN 5"/>
    <property type="match status" value="1"/>
</dbReference>
<evidence type="ECO:0000313" key="6">
    <source>
        <dbReference type="Proteomes" id="UP001515480"/>
    </source>
</evidence>
<accession>A0AB34J4Y3</accession>
<dbReference type="AlphaFoldDB" id="A0AB34J4Y3"/>
<keyword evidence="6" id="KW-1185">Reference proteome</keyword>
<evidence type="ECO:0000256" key="1">
    <source>
        <dbReference type="ARBA" id="ARBA00022441"/>
    </source>
</evidence>
<dbReference type="Gene3D" id="1.20.80.10">
    <property type="match status" value="1"/>
</dbReference>
<sequence>MSPEPTPPAGALHPVASSADGPPPLGYPDKFFLALRYGEGPLQEDASLADADKLLLDALAKQAQFGPCKEPRPSMWDAVAKARWNAWMELGNRSKMEAMFMYVTAVEEFAPHWWKWAELGLTANGTEDASPPSAAPPSAAPLTPSAAPAASRSSALPASSDVRSPAPAGAPLAAGPLQLVPSKLAIDAWSALPAGAPARYRHGCAVVGARLFVFGGRSNSGRLAPGVFQLDLLNGVWTEPSLGGAVPELRWGHTMNAYRQWAVVFGGHRRREPGCPNGCLNDTAILNTEALAWENLLVTGELPPQRGNHAAVVLSDRLWIFGGEVLLDGFIPLDVWCLRLKLNTATTRGGALPSHSWMQTSATGTSPLPCSDHVAVAVGQKVLLIGGSNASGYAPMGQLAVFDTGLLSWSSIQCAGKVPTNRSGHAGASLRLQSGDWSVYIFGGGNSATGFADLHQLDTSTWRWTQLDTLPAASGSQVRPTATEGAAIAVSGGMLLVCGGYTATGATRSCYAWGCNMFGAARADAHLLRLQGEPEASAPLVLLACPSCVPIDMHAQAAQAAFSAHLSGAQVVGITLADDALADAAEADSQEQALSLVLQRLQHLQLQRSATGGTTPSLLSRATFVAAVQPCAYHIMAGGKASTFYTFWLGVADMSTSKRALGSSASWEVTSSPQGWGKSARVAEIGDENTAHLAQGWRALLRRW</sequence>
<feature type="compositionally biased region" description="Low complexity" evidence="3">
    <location>
        <begin position="140"/>
        <end position="167"/>
    </location>
</feature>
<feature type="domain" description="ACB" evidence="4">
    <location>
        <begin position="27"/>
        <end position="115"/>
    </location>
</feature>
<keyword evidence="1" id="KW-0880">Kelch repeat</keyword>
<name>A0AB34J4Y3_PRYPA</name>
<dbReference type="Pfam" id="PF24681">
    <property type="entry name" value="Kelch_KLHDC2_KLHL20_DRC7"/>
    <property type="match status" value="2"/>
</dbReference>
<reference evidence="5 6" key="1">
    <citation type="journal article" date="2024" name="Science">
        <title>Giant polyketide synthase enzymes in the biosynthesis of giant marine polyether toxins.</title>
        <authorList>
            <person name="Fallon T.R."/>
            <person name="Shende V.V."/>
            <person name="Wierzbicki I.H."/>
            <person name="Pendleton A.L."/>
            <person name="Watervoot N.F."/>
            <person name="Auber R.P."/>
            <person name="Gonzalez D.J."/>
            <person name="Wisecaver J.H."/>
            <person name="Moore B.S."/>
        </authorList>
    </citation>
    <scope>NUCLEOTIDE SEQUENCE [LARGE SCALE GENOMIC DNA]</scope>
    <source>
        <strain evidence="5 6">12B1</strain>
    </source>
</reference>
<feature type="region of interest" description="Disordered" evidence="3">
    <location>
        <begin position="1"/>
        <end position="23"/>
    </location>
</feature>
<proteinExistence type="predicted"/>
<dbReference type="InterPro" id="IPR015915">
    <property type="entry name" value="Kelch-typ_b-propeller"/>
</dbReference>
<dbReference type="InterPro" id="IPR014352">
    <property type="entry name" value="FERM/acyl-CoA-bd_prot_sf"/>
</dbReference>
<dbReference type="InterPro" id="IPR035984">
    <property type="entry name" value="Acyl-CoA-binding_sf"/>
</dbReference>
<dbReference type="InterPro" id="IPR000582">
    <property type="entry name" value="Acyl-CoA-binding_protein"/>
</dbReference>
<dbReference type="Pfam" id="PF00887">
    <property type="entry name" value="ACBP"/>
    <property type="match status" value="1"/>
</dbReference>